<dbReference type="RefSeq" id="WP_252441209.1">
    <property type="nucleotide sequence ID" value="NZ_JAGSOV010000044.1"/>
</dbReference>
<dbReference type="PANTHER" id="PTHR42832">
    <property type="entry name" value="AMINO ACID AMINOTRANSFERASE"/>
    <property type="match status" value="1"/>
</dbReference>
<name>A0ABT1A3K5_9PSEU</name>
<proteinExistence type="inferred from homology"/>
<dbReference type="Gene3D" id="3.40.640.10">
    <property type="entry name" value="Type I PLP-dependent aspartate aminotransferase-like (Major domain)"/>
    <property type="match status" value="1"/>
</dbReference>
<dbReference type="NCBIfam" id="TIGR03539">
    <property type="entry name" value="DapC_actino"/>
    <property type="match status" value="1"/>
</dbReference>
<dbReference type="PROSITE" id="PS00105">
    <property type="entry name" value="AA_TRANSFER_CLASS_1"/>
    <property type="match status" value="1"/>
</dbReference>
<keyword evidence="3 4" id="KW-0808">Transferase</keyword>
<evidence type="ECO:0000256" key="3">
    <source>
        <dbReference type="ARBA" id="ARBA00022679"/>
    </source>
</evidence>
<dbReference type="InterPro" id="IPR004838">
    <property type="entry name" value="NHTrfase_class1_PyrdxlP-BS"/>
</dbReference>
<keyword evidence="7" id="KW-1185">Reference proteome</keyword>
<dbReference type="Pfam" id="PF00155">
    <property type="entry name" value="Aminotran_1_2"/>
    <property type="match status" value="1"/>
</dbReference>
<dbReference type="PANTHER" id="PTHR42832:SF3">
    <property type="entry name" value="L-GLUTAMINE--4-(METHYLSULFANYL)-2-OXOBUTANOATE AMINOTRANSFERASE"/>
    <property type="match status" value="1"/>
</dbReference>
<dbReference type="InterPro" id="IPR015421">
    <property type="entry name" value="PyrdxlP-dep_Trfase_major"/>
</dbReference>
<evidence type="ECO:0000256" key="1">
    <source>
        <dbReference type="ARBA" id="ARBA00001933"/>
    </source>
</evidence>
<dbReference type="InterPro" id="IPR004839">
    <property type="entry name" value="Aminotransferase_I/II_large"/>
</dbReference>
<dbReference type="SUPFAM" id="SSF53383">
    <property type="entry name" value="PLP-dependent transferases"/>
    <property type="match status" value="1"/>
</dbReference>
<dbReference type="InterPro" id="IPR050881">
    <property type="entry name" value="LL-DAP_aminotransferase"/>
</dbReference>
<evidence type="ECO:0000313" key="7">
    <source>
        <dbReference type="Proteomes" id="UP001165283"/>
    </source>
</evidence>
<dbReference type="Gene3D" id="3.90.1150.10">
    <property type="entry name" value="Aspartate Aminotransferase, domain 1"/>
    <property type="match status" value="1"/>
</dbReference>
<evidence type="ECO:0000256" key="2">
    <source>
        <dbReference type="ARBA" id="ARBA00022576"/>
    </source>
</evidence>
<reference evidence="6" key="1">
    <citation type="submission" date="2021-04" db="EMBL/GenBank/DDBJ databases">
        <title>Pseudonocardia sp. nov., isolated from sandy soil of mangrove forest.</title>
        <authorList>
            <person name="Zan Z."/>
            <person name="Huang R."/>
            <person name="Liu W."/>
        </authorList>
    </citation>
    <scope>NUCLEOTIDE SEQUENCE</scope>
    <source>
        <strain evidence="6">S2-4</strain>
    </source>
</reference>
<gene>
    <name evidence="6" type="ORF">KDL28_21110</name>
</gene>
<dbReference type="InterPro" id="IPR019880">
    <property type="entry name" value="OxyQ"/>
</dbReference>
<comment type="caution">
    <text evidence="6">The sequence shown here is derived from an EMBL/GenBank/DDBJ whole genome shotgun (WGS) entry which is preliminary data.</text>
</comment>
<protein>
    <recommendedName>
        <fullName evidence="4">Aminotransferase</fullName>
        <ecNumber evidence="4">2.6.1.-</ecNumber>
    </recommendedName>
</protein>
<keyword evidence="2 4" id="KW-0032">Aminotransferase</keyword>
<feature type="domain" description="Aminotransferase class I/classII large" evidence="5">
    <location>
        <begin position="29"/>
        <end position="360"/>
    </location>
</feature>
<dbReference type="GO" id="GO:0009016">
    <property type="term" value="F:succinyldiaminopimelate transaminase activity"/>
    <property type="evidence" value="ECO:0007669"/>
    <property type="project" value="UniProtKB-EC"/>
</dbReference>
<comment type="similarity">
    <text evidence="4">Belongs to the class-I pyridoxal-phosphate-dependent aminotransferase family.</text>
</comment>
<dbReference type="EC" id="2.6.1.-" evidence="4"/>
<dbReference type="InterPro" id="IPR015422">
    <property type="entry name" value="PyrdxlP-dep_Trfase_small"/>
</dbReference>
<evidence type="ECO:0000313" key="6">
    <source>
        <dbReference type="EMBL" id="MCO1657562.1"/>
    </source>
</evidence>
<comment type="cofactor">
    <cofactor evidence="1 4">
        <name>pyridoxal 5'-phosphate</name>
        <dbReference type="ChEBI" id="CHEBI:597326"/>
    </cofactor>
</comment>
<sequence length="373" mass="38505">MTPAPTLPDFPWDSLAGDKSLAAGHPDGMVDLSVGTPVDPISPAVRAALAGPAADDPGYPTTHGPESLREAVAASLHRRFGVRVDPATVLPTIGSKELVAWLPTLLGLGPGATVVVPPLAYPTYEVGALLARAEVVRSDSTTALGPRRVALVWVNSPSNPTGRVLPPEHLRKVVDWARERGTVVASDECYLSLSDGATSILHPEVCGGSADGLLAVHSMSKSSGLAGYRAGFLTGDPQLVAGLLEIRKHAGMIVPRPVQAAMAAAAADDDGVAAQAATYAARRSRLRAALESYGMTIEHSEAGLYLWATDGRPCREVVHELAGLGILVAPGEFYGPTGGRHVRVALTATDERIDAAIGRLAEARAATGSAATG</sequence>
<evidence type="ECO:0000256" key="4">
    <source>
        <dbReference type="RuleBase" id="RU000481"/>
    </source>
</evidence>
<accession>A0ABT1A3K5</accession>
<dbReference type="EMBL" id="JAGSOV010000044">
    <property type="protein sequence ID" value="MCO1657562.1"/>
    <property type="molecule type" value="Genomic_DNA"/>
</dbReference>
<dbReference type="CDD" id="cd00609">
    <property type="entry name" value="AAT_like"/>
    <property type="match status" value="1"/>
</dbReference>
<dbReference type="InterPro" id="IPR015424">
    <property type="entry name" value="PyrdxlP-dep_Trfase"/>
</dbReference>
<evidence type="ECO:0000259" key="5">
    <source>
        <dbReference type="Pfam" id="PF00155"/>
    </source>
</evidence>
<organism evidence="6 7">
    <name type="scientific">Pseudonocardia humida</name>
    <dbReference type="NCBI Taxonomy" id="2800819"/>
    <lineage>
        <taxon>Bacteria</taxon>
        <taxon>Bacillati</taxon>
        <taxon>Actinomycetota</taxon>
        <taxon>Actinomycetes</taxon>
        <taxon>Pseudonocardiales</taxon>
        <taxon>Pseudonocardiaceae</taxon>
        <taxon>Pseudonocardia</taxon>
    </lineage>
</organism>
<dbReference type="Proteomes" id="UP001165283">
    <property type="component" value="Unassembled WGS sequence"/>
</dbReference>